<keyword evidence="2" id="KW-1185">Reference proteome</keyword>
<dbReference type="AlphaFoldDB" id="A0A163Y504"/>
<dbReference type="Proteomes" id="UP000076574">
    <property type="component" value="Unassembled WGS sequence"/>
</dbReference>
<dbReference type="STRING" id="943830.A4A58_11850"/>
<reference evidence="1 2" key="1">
    <citation type="submission" date="2016-03" db="EMBL/GenBank/DDBJ databases">
        <title>Microsymbionts genomes from the relict species Vavilovia formosa (Stev.) Fed.</title>
        <authorList>
            <person name="Kopat V."/>
            <person name="Chirak E."/>
            <person name="Kimeklis A."/>
            <person name="Andronov E."/>
        </authorList>
    </citation>
    <scope>NUCLEOTIDE SEQUENCE [LARGE SCALE GENOMIC DNA]</scope>
    <source>
        <strain evidence="1 2">Vaf07</strain>
    </source>
</reference>
<dbReference type="SUPFAM" id="SSF56529">
    <property type="entry name" value="FAH"/>
    <property type="match status" value="1"/>
</dbReference>
<proteinExistence type="predicted"/>
<gene>
    <name evidence="1" type="ORF">A4A58_11850</name>
</gene>
<comment type="caution">
    <text evidence="1">The sequence shown here is derived from an EMBL/GenBank/DDBJ whole genome shotgun (WGS) entry which is preliminary data.</text>
</comment>
<name>A0A163Y504_9BRAD</name>
<evidence type="ECO:0000313" key="1">
    <source>
        <dbReference type="EMBL" id="KZD21807.1"/>
    </source>
</evidence>
<protein>
    <recommendedName>
        <fullName evidence="3">DUF2848 domain-containing protein</fullName>
    </recommendedName>
</protein>
<evidence type="ECO:0000313" key="2">
    <source>
        <dbReference type="Proteomes" id="UP000076574"/>
    </source>
</evidence>
<dbReference type="OrthoDB" id="9792678at2"/>
<accession>A0A163Y504</accession>
<evidence type="ECO:0008006" key="3">
    <source>
        <dbReference type="Google" id="ProtNLM"/>
    </source>
</evidence>
<dbReference type="RefSeq" id="WP_068735788.1">
    <property type="nucleotide sequence ID" value="NZ_LVYV01000034.1"/>
</dbReference>
<organism evidence="1 2">
    <name type="scientific">Tardiphaga robiniae</name>
    <dbReference type="NCBI Taxonomy" id="943830"/>
    <lineage>
        <taxon>Bacteria</taxon>
        <taxon>Pseudomonadati</taxon>
        <taxon>Pseudomonadota</taxon>
        <taxon>Alphaproteobacteria</taxon>
        <taxon>Hyphomicrobiales</taxon>
        <taxon>Nitrobacteraceae</taxon>
        <taxon>Tardiphaga</taxon>
    </lineage>
</organism>
<dbReference type="EMBL" id="LVYV01000034">
    <property type="protein sequence ID" value="KZD21807.1"/>
    <property type="molecule type" value="Genomic_DNA"/>
</dbReference>
<dbReference type="InterPro" id="IPR036663">
    <property type="entry name" value="Fumarylacetoacetase_C_sf"/>
</dbReference>
<dbReference type="Pfam" id="PF11010">
    <property type="entry name" value="DUF2848"/>
    <property type="match status" value="1"/>
</dbReference>
<sequence>MTTEIAFTLDAKGSKTPLTLKITQGVIAGWTGRDPVARDHHIKELEALGIAPPASTPIYYRCSARRFTTDGMIECTDENSSGEVEFCLIASGGKTYVGVGSDHTDRKVETYNITVSKQMCDKPIAPVVWELSELLPHWDQIILRSWATIKGEKVLYQEGLLSGMLPVAELIKKGFDSDKLPDGTAMFGGTFAAKGGIRPAERFDYEIEDPVLKRKISHGYDVKTLPVVG</sequence>
<dbReference type="GO" id="GO:0003824">
    <property type="term" value="F:catalytic activity"/>
    <property type="evidence" value="ECO:0007669"/>
    <property type="project" value="InterPro"/>
</dbReference>
<dbReference type="InterPro" id="IPR021269">
    <property type="entry name" value="DUF2848"/>
</dbReference>